<dbReference type="Gene3D" id="3.60.10.10">
    <property type="entry name" value="Endonuclease/exonuclease/phosphatase"/>
    <property type="match status" value="1"/>
</dbReference>
<name>A0A8H7E426_9EURO</name>
<protein>
    <recommendedName>
        <fullName evidence="4">Endonuclease/exonuclease/phosphatase domain-containing protein</fullName>
    </recommendedName>
</protein>
<dbReference type="OrthoDB" id="276515at2759"/>
<evidence type="ECO:0000256" key="1">
    <source>
        <dbReference type="SAM" id="MobiDB-lite"/>
    </source>
</evidence>
<keyword evidence="3" id="KW-1185">Reference proteome</keyword>
<dbReference type="EMBL" id="JAACFV010000051">
    <property type="protein sequence ID" value="KAF7508617.1"/>
    <property type="molecule type" value="Genomic_DNA"/>
</dbReference>
<evidence type="ECO:0008006" key="4">
    <source>
        <dbReference type="Google" id="ProtNLM"/>
    </source>
</evidence>
<dbReference type="AlphaFoldDB" id="A0A8H7E426"/>
<proteinExistence type="predicted"/>
<accession>A0A8H7E426</accession>
<dbReference type="Proteomes" id="UP000606974">
    <property type="component" value="Unassembled WGS sequence"/>
</dbReference>
<gene>
    <name evidence="2" type="ORF">GJ744_009009</name>
</gene>
<dbReference type="SUPFAM" id="SSF56219">
    <property type="entry name" value="DNase I-like"/>
    <property type="match status" value="1"/>
</dbReference>
<feature type="region of interest" description="Disordered" evidence="1">
    <location>
        <begin position="120"/>
        <end position="173"/>
    </location>
</feature>
<comment type="caution">
    <text evidence="2">The sequence shown here is derived from an EMBL/GenBank/DDBJ whole genome shotgun (WGS) entry which is preliminary data.</text>
</comment>
<evidence type="ECO:0000313" key="3">
    <source>
        <dbReference type="Proteomes" id="UP000606974"/>
    </source>
</evidence>
<evidence type="ECO:0000313" key="2">
    <source>
        <dbReference type="EMBL" id="KAF7508617.1"/>
    </source>
</evidence>
<organism evidence="2 3">
    <name type="scientific">Endocarpon pusillum</name>
    <dbReference type="NCBI Taxonomy" id="364733"/>
    <lineage>
        <taxon>Eukaryota</taxon>
        <taxon>Fungi</taxon>
        <taxon>Dikarya</taxon>
        <taxon>Ascomycota</taxon>
        <taxon>Pezizomycotina</taxon>
        <taxon>Eurotiomycetes</taxon>
        <taxon>Chaetothyriomycetidae</taxon>
        <taxon>Verrucariales</taxon>
        <taxon>Verrucariaceae</taxon>
        <taxon>Endocarpon</taxon>
    </lineage>
</organism>
<dbReference type="InterPro" id="IPR036691">
    <property type="entry name" value="Endo/exonu/phosph_ase_sf"/>
</dbReference>
<sequence>MNTHLDDQGRRSRIEGAKIILGEMQKVRHEWQDQGGVDGVVLAGDLNSEAPASEQSGTGRRGEEQDEDAYTILNAPHTALRDIRPYIPAQCRYGHQMTYTGFDGCGDADGRCRRIDFIHIGTSNGSSDESEERAATASAAGDGDGDGRGPRNEQQQQQNEEEDEEKEKEGKGCPWRVDGYAVLGNVFDDGIYISDHRAVVGDMLLR</sequence>
<reference evidence="2" key="1">
    <citation type="submission" date="2020-02" db="EMBL/GenBank/DDBJ databases">
        <authorList>
            <person name="Palmer J.M."/>
        </authorList>
    </citation>
    <scope>NUCLEOTIDE SEQUENCE</scope>
    <source>
        <strain evidence="2">EPUS1.4</strain>
        <tissue evidence="2">Thallus</tissue>
    </source>
</reference>